<keyword evidence="2" id="KW-1185">Reference proteome</keyword>
<evidence type="ECO:0008006" key="3">
    <source>
        <dbReference type="Google" id="ProtNLM"/>
    </source>
</evidence>
<sequence length="143" mass="15429">MMKSDFSSRVFLAALLAASTMLTGCSEPSRLSVNGEVSIDGVPVEHGYVQFTPLTGTSGPTSGADIKKGAYQVASVRGLVQGRYRVEIQSWKRSGKVSVDPVTGENFQGGNLVQLLPAKYNKESELTMDIESGNRTFDFHLKP</sequence>
<proteinExistence type="predicted"/>
<dbReference type="RefSeq" id="WP_145062793.1">
    <property type="nucleotide sequence ID" value="NZ_CP036263.1"/>
</dbReference>
<dbReference type="Proteomes" id="UP000319852">
    <property type="component" value="Chromosome"/>
</dbReference>
<reference evidence="1 2" key="1">
    <citation type="submission" date="2019-02" db="EMBL/GenBank/DDBJ databases">
        <title>Deep-cultivation of Planctomycetes and their phenomic and genomic characterization uncovers novel biology.</title>
        <authorList>
            <person name="Wiegand S."/>
            <person name="Jogler M."/>
            <person name="Boedeker C."/>
            <person name="Pinto D."/>
            <person name="Vollmers J."/>
            <person name="Rivas-Marin E."/>
            <person name="Kohn T."/>
            <person name="Peeters S.H."/>
            <person name="Heuer A."/>
            <person name="Rast P."/>
            <person name="Oberbeckmann S."/>
            <person name="Bunk B."/>
            <person name="Jeske O."/>
            <person name="Meyerdierks A."/>
            <person name="Storesund J.E."/>
            <person name="Kallscheuer N."/>
            <person name="Luecker S."/>
            <person name="Lage O.M."/>
            <person name="Pohl T."/>
            <person name="Merkel B.J."/>
            <person name="Hornburger P."/>
            <person name="Mueller R.-W."/>
            <person name="Bruemmer F."/>
            <person name="Labrenz M."/>
            <person name="Spormann A.M."/>
            <person name="Op den Camp H."/>
            <person name="Overmann J."/>
            <person name="Amann R."/>
            <person name="Jetten M.S.M."/>
            <person name="Mascher T."/>
            <person name="Medema M.H."/>
            <person name="Devos D.P."/>
            <person name="Kaster A.-K."/>
            <person name="Ovreas L."/>
            <person name="Rohde M."/>
            <person name="Galperin M.Y."/>
            <person name="Jogler C."/>
        </authorList>
    </citation>
    <scope>NUCLEOTIDE SEQUENCE [LARGE SCALE GENOMIC DNA]</scope>
    <source>
        <strain evidence="1 2">HG15A2</strain>
    </source>
</reference>
<organism evidence="1 2">
    <name type="scientific">Adhaeretor mobilis</name>
    <dbReference type="NCBI Taxonomy" id="1930276"/>
    <lineage>
        <taxon>Bacteria</taxon>
        <taxon>Pseudomonadati</taxon>
        <taxon>Planctomycetota</taxon>
        <taxon>Planctomycetia</taxon>
        <taxon>Pirellulales</taxon>
        <taxon>Lacipirellulaceae</taxon>
        <taxon>Adhaeretor</taxon>
    </lineage>
</organism>
<evidence type="ECO:0000313" key="2">
    <source>
        <dbReference type="Proteomes" id="UP000319852"/>
    </source>
</evidence>
<dbReference type="KEGG" id="amob:HG15A2_42920"/>
<dbReference type="EMBL" id="CP036263">
    <property type="protein sequence ID" value="QDT00950.1"/>
    <property type="molecule type" value="Genomic_DNA"/>
</dbReference>
<dbReference type="AlphaFoldDB" id="A0A517N1D7"/>
<dbReference type="OrthoDB" id="291697at2"/>
<dbReference type="PROSITE" id="PS51257">
    <property type="entry name" value="PROKAR_LIPOPROTEIN"/>
    <property type="match status" value="1"/>
</dbReference>
<accession>A0A517N1D7</accession>
<evidence type="ECO:0000313" key="1">
    <source>
        <dbReference type="EMBL" id="QDT00950.1"/>
    </source>
</evidence>
<gene>
    <name evidence="1" type="ORF">HG15A2_42920</name>
</gene>
<name>A0A517N1D7_9BACT</name>
<protein>
    <recommendedName>
        <fullName evidence="3">Carboxypeptidase regulatory-like domain-containing protein</fullName>
    </recommendedName>
</protein>